<dbReference type="EMBL" id="AXCM01023639">
    <property type="status" value="NOT_ANNOTATED_CDS"/>
    <property type="molecule type" value="Genomic_DNA"/>
</dbReference>
<dbReference type="InterPro" id="IPR005204">
    <property type="entry name" value="Hemocyanin_N"/>
</dbReference>
<dbReference type="STRING" id="139723.A0A182MQC6"/>
<evidence type="ECO:0000259" key="1">
    <source>
        <dbReference type="Pfam" id="PF03722"/>
    </source>
</evidence>
<dbReference type="EnsemblMetazoa" id="ACUA023749-RA">
    <property type="protein sequence ID" value="ACUA023749-PA"/>
    <property type="gene ID" value="ACUA023749"/>
</dbReference>
<reference evidence="3" key="1">
    <citation type="submission" date="2013-09" db="EMBL/GenBank/DDBJ databases">
        <title>The Genome Sequence of Anopheles culicifacies species A.</title>
        <authorList>
            <consortium name="The Broad Institute Genomics Platform"/>
            <person name="Neafsey D.E."/>
            <person name="Besansky N."/>
            <person name="Howell P."/>
            <person name="Walton C."/>
            <person name="Young S.K."/>
            <person name="Zeng Q."/>
            <person name="Gargeya S."/>
            <person name="Fitzgerald M."/>
            <person name="Haas B."/>
            <person name="Abouelleil A."/>
            <person name="Allen A.W."/>
            <person name="Alvarado L."/>
            <person name="Arachchi H.M."/>
            <person name="Berlin A.M."/>
            <person name="Chapman S.B."/>
            <person name="Gainer-Dewar J."/>
            <person name="Goldberg J."/>
            <person name="Griggs A."/>
            <person name="Gujja S."/>
            <person name="Hansen M."/>
            <person name="Howarth C."/>
            <person name="Imamovic A."/>
            <person name="Ireland A."/>
            <person name="Larimer J."/>
            <person name="McCowan C."/>
            <person name="Murphy C."/>
            <person name="Pearson M."/>
            <person name="Poon T.W."/>
            <person name="Priest M."/>
            <person name="Roberts A."/>
            <person name="Saif S."/>
            <person name="Shea T."/>
            <person name="Sisk P."/>
            <person name="Sykes S."/>
            <person name="Wortman J."/>
            <person name="Nusbaum C."/>
            <person name="Birren B."/>
        </authorList>
    </citation>
    <scope>NUCLEOTIDE SEQUENCE [LARGE SCALE GENOMIC DNA]</scope>
    <source>
        <strain evidence="3">A-37</strain>
    </source>
</reference>
<dbReference type="InterPro" id="IPR036697">
    <property type="entry name" value="Hemocyanin_N_sf"/>
</dbReference>
<dbReference type="InterPro" id="IPR013788">
    <property type="entry name" value="Hemocyanin/hexamerin"/>
</dbReference>
<keyword evidence="3" id="KW-1185">Reference proteome</keyword>
<dbReference type="Proteomes" id="UP000075883">
    <property type="component" value="Unassembled WGS sequence"/>
</dbReference>
<dbReference type="Pfam" id="PF03722">
    <property type="entry name" value="Hemocyanin_N"/>
    <property type="match status" value="1"/>
</dbReference>
<reference evidence="2" key="2">
    <citation type="submission" date="2020-05" db="UniProtKB">
        <authorList>
            <consortium name="EnsemblMetazoa"/>
        </authorList>
    </citation>
    <scope>IDENTIFICATION</scope>
    <source>
        <strain evidence="2">A-37</strain>
    </source>
</reference>
<dbReference type="AlphaFoldDB" id="A0A182MQC6"/>
<dbReference type="PANTHER" id="PTHR11511:SF24">
    <property type="entry name" value="GH04080P"/>
    <property type="match status" value="1"/>
</dbReference>
<dbReference type="SUPFAM" id="SSF48050">
    <property type="entry name" value="Hemocyanin, N-terminal domain"/>
    <property type="match status" value="1"/>
</dbReference>
<feature type="domain" description="Hemocyanin N-terminal" evidence="1">
    <location>
        <begin position="24"/>
        <end position="134"/>
    </location>
</feature>
<dbReference type="VEuPathDB" id="VectorBase:ACUA023749"/>
<evidence type="ECO:0000313" key="2">
    <source>
        <dbReference type="EnsemblMetazoa" id="ACUA023749-PA"/>
    </source>
</evidence>
<organism evidence="2 3">
    <name type="scientific">Anopheles culicifacies</name>
    <dbReference type="NCBI Taxonomy" id="139723"/>
    <lineage>
        <taxon>Eukaryota</taxon>
        <taxon>Metazoa</taxon>
        <taxon>Ecdysozoa</taxon>
        <taxon>Arthropoda</taxon>
        <taxon>Hexapoda</taxon>
        <taxon>Insecta</taxon>
        <taxon>Pterygota</taxon>
        <taxon>Neoptera</taxon>
        <taxon>Endopterygota</taxon>
        <taxon>Diptera</taxon>
        <taxon>Nematocera</taxon>
        <taxon>Culicoidea</taxon>
        <taxon>Culicidae</taxon>
        <taxon>Anophelinae</taxon>
        <taxon>Anopheles</taxon>
        <taxon>culicifacies species complex</taxon>
    </lineage>
</organism>
<name>A0A182MQC6_9DIPT</name>
<proteinExistence type="predicted"/>
<dbReference type="Gene3D" id="1.20.1370.10">
    <property type="entry name" value="Hemocyanin, N-terminal domain"/>
    <property type="match status" value="1"/>
</dbReference>
<dbReference type="PANTHER" id="PTHR11511">
    <property type="entry name" value="LARVAL STORAGE PROTEIN/PHENOLOXIDASE"/>
    <property type="match status" value="1"/>
</dbReference>
<protein>
    <recommendedName>
        <fullName evidence="1">Hemocyanin N-terminal domain-containing protein</fullName>
    </recommendedName>
</protein>
<sequence length="134" mass="15167">MSDNRKLLALLQRPLEPTFYPKDNGKTLIDLPESYLTDRYKPIGDTLQTRFSSEADTRIAVRASTLPDIAFAEAIPRRGDFSLFIPKHREIAGNLIDLFINQPDVDTLMSAGSYARDRLNPILFQYAMAVAIQH</sequence>
<evidence type="ECO:0000313" key="3">
    <source>
        <dbReference type="Proteomes" id="UP000075883"/>
    </source>
</evidence>
<accession>A0A182MQC6</accession>